<dbReference type="Proteomes" id="UP000230233">
    <property type="component" value="Unassembled WGS sequence"/>
</dbReference>
<evidence type="ECO:0000313" key="1">
    <source>
        <dbReference type="EMBL" id="PIC13396.1"/>
    </source>
</evidence>
<name>A0A2G5SEU2_9PELO</name>
<keyword evidence="2" id="KW-1185">Reference proteome</keyword>
<evidence type="ECO:0000313" key="2">
    <source>
        <dbReference type="Proteomes" id="UP000230233"/>
    </source>
</evidence>
<accession>A0A2G5SEU2</accession>
<proteinExistence type="predicted"/>
<comment type="caution">
    <text evidence="1">The sequence shown here is derived from an EMBL/GenBank/DDBJ whole genome shotgun (WGS) entry which is preliminary data.</text>
</comment>
<dbReference type="EMBL" id="PDUG01000013">
    <property type="protein sequence ID" value="PIC13396.1"/>
    <property type="molecule type" value="Genomic_DNA"/>
</dbReference>
<dbReference type="AlphaFoldDB" id="A0A2G5SEU2"/>
<sequence length="111" mass="12771">MLQAAQQWAGVHISCELMGLSDRVRNLVFTNLDFSQQMCAAFIEYTIAIRASEVGFKSLFEYTSFMRRSRNGYARNHENLEIAFGILQRSHPGTFRINDEGKIDFNDDVEN</sequence>
<protein>
    <submittedName>
        <fullName evidence="1">Uncharacterized protein</fullName>
    </submittedName>
</protein>
<gene>
    <name evidence="1" type="ORF">B9Z55_027781</name>
</gene>
<organism evidence="1 2">
    <name type="scientific">Caenorhabditis nigoni</name>
    <dbReference type="NCBI Taxonomy" id="1611254"/>
    <lineage>
        <taxon>Eukaryota</taxon>
        <taxon>Metazoa</taxon>
        <taxon>Ecdysozoa</taxon>
        <taxon>Nematoda</taxon>
        <taxon>Chromadorea</taxon>
        <taxon>Rhabditida</taxon>
        <taxon>Rhabditina</taxon>
        <taxon>Rhabditomorpha</taxon>
        <taxon>Rhabditoidea</taxon>
        <taxon>Rhabditidae</taxon>
        <taxon>Peloderinae</taxon>
        <taxon>Caenorhabditis</taxon>
    </lineage>
</organism>
<reference evidence="2" key="1">
    <citation type="submission" date="2017-10" db="EMBL/GenBank/DDBJ databases">
        <title>Rapid genome shrinkage in a self-fertile nematode reveals novel sperm competition proteins.</title>
        <authorList>
            <person name="Yin D."/>
            <person name="Schwarz E.M."/>
            <person name="Thomas C.G."/>
            <person name="Felde R.L."/>
            <person name="Korf I.F."/>
            <person name="Cutter A.D."/>
            <person name="Schartner C.M."/>
            <person name="Ralston E.J."/>
            <person name="Meyer B.J."/>
            <person name="Haag E.S."/>
        </authorList>
    </citation>
    <scope>NUCLEOTIDE SEQUENCE [LARGE SCALE GENOMIC DNA]</scope>
    <source>
        <strain evidence="2">JU1422</strain>
    </source>
</reference>